<protein>
    <submittedName>
        <fullName evidence="2">Reverse transcriptase</fullName>
    </submittedName>
</protein>
<reference evidence="3" key="1">
    <citation type="submission" date="2017-03" db="EMBL/GenBank/DDBJ databases">
        <title>Phytopthora megakarya and P. palmivora, two closely related causual agents of cacao black pod achieved similar genome size and gene model numbers by different mechanisms.</title>
        <authorList>
            <person name="Ali S."/>
            <person name="Shao J."/>
            <person name="Larry D.J."/>
            <person name="Kronmiller B."/>
            <person name="Shen D."/>
            <person name="Strem M.D."/>
            <person name="Melnick R.L."/>
            <person name="Guiltinan M.J."/>
            <person name="Tyler B.M."/>
            <person name="Meinhardt L.W."/>
            <person name="Bailey B.A."/>
        </authorList>
    </citation>
    <scope>NUCLEOTIDE SEQUENCE [LARGE SCALE GENOMIC DNA]</scope>
    <source>
        <strain evidence="3">zdho120</strain>
    </source>
</reference>
<dbReference type="GO" id="GO:0003964">
    <property type="term" value="F:RNA-directed DNA polymerase activity"/>
    <property type="evidence" value="ECO:0007669"/>
    <property type="project" value="UniProtKB-KW"/>
</dbReference>
<keyword evidence="3" id="KW-1185">Reference proteome</keyword>
<dbReference type="AlphaFoldDB" id="A0A225V5D4"/>
<dbReference type="Gene3D" id="1.10.340.70">
    <property type="match status" value="1"/>
</dbReference>
<dbReference type="SUPFAM" id="SSF53098">
    <property type="entry name" value="Ribonuclease H-like"/>
    <property type="match status" value="1"/>
</dbReference>
<dbReference type="Pfam" id="PF17921">
    <property type="entry name" value="Integrase_H2C2"/>
    <property type="match status" value="1"/>
</dbReference>
<gene>
    <name evidence="2" type="ORF">PHMEG_00029350</name>
</gene>
<dbReference type="FunFam" id="1.10.340.70:FF:000001">
    <property type="entry name" value="Retrovirus-related Pol polyprotein from transposon gypsy-like Protein"/>
    <property type="match status" value="1"/>
</dbReference>
<dbReference type="InterPro" id="IPR041588">
    <property type="entry name" value="Integrase_H2C2"/>
</dbReference>
<evidence type="ECO:0000313" key="3">
    <source>
        <dbReference type="Proteomes" id="UP000198211"/>
    </source>
</evidence>
<dbReference type="InterPro" id="IPR012337">
    <property type="entry name" value="RNaseH-like_sf"/>
</dbReference>
<sequence length="686" mass="78066">MCNRVDKPLDVCDRWNLSISVAKSYWGRRKVAYLGHEVSSAGLEAKPKELNAIANLPFPTKLKTMQSFLGCLNYYSRFKENFAVYAAILYELREADFHEIAKMNAEETQVEDGQLTGGERDRSQALQGRLGQWAALLSPWTLEITKCVKGEDEILGALAASITPRSEVDKALISIAPKKEPRRKIQAPIPTTRREEELYVVSFDGSVRVKRGGGAYSAILWRLPEWRVLKARSGYAEGLTDLLEDLDPQRLVICGDSDLVIRQVRGKIDCKAPGLTLLRPEPWIDYVRGQITSCCILASAALQRQCGIEIESDAETQDLITLNRLDEILIVKVEEETAQVSAVTTRSKTRSGVRVASDPNSLREEVVRELRMERIRQAQDEESWIIGLKKYLIGEIRDLTQEEAKMFGSIAMNYAELFYCPTTKETAANRDKLMRLVIPETLQQDVLHHYHTSLQGGHQWVGRTYDRIRDHFHWRGLYKSVQRYVGECVDCETGKGGPQIKGESPGNLQATYPFQIIAMDHIPSLPRSFNGNTELLIFVDLFSGYVIATASASRSTQTIAETYEECVFRRFGASEVISGARLYSFNKILGQRQRATMAYRPQANRSTERMVQTTTRALKMYVEDLDQRDWDEYAERLTFAINTARDRIRGETSFYMIHGWDPRSTLEAVIPVGSTRKHDRVPRRWR</sequence>
<evidence type="ECO:0000259" key="1">
    <source>
        <dbReference type="PROSITE" id="PS50994"/>
    </source>
</evidence>
<accession>A0A225V5D4</accession>
<dbReference type="InterPro" id="IPR050951">
    <property type="entry name" value="Retrovirus_Pol_polyprotein"/>
</dbReference>
<dbReference type="SUPFAM" id="SSF56672">
    <property type="entry name" value="DNA/RNA polymerases"/>
    <property type="match status" value="1"/>
</dbReference>
<proteinExistence type="predicted"/>
<dbReference type="InterPro" id="IPR001584">
    <property type="entry name" value="Integrase_cat-core"/>
</dbReference>
<dbReference type="PANTHER" id="PTHR37984:SF5">
    <property type="entry name" value="PROTEIN NYNRIN-LIKE"/>
    <property type="match status" value="1"/>
</dbReference>
<dbReference type="InterPro" id="IPR043502">
    <property type="entry name" value="DNA/RNA_pol_sf"/>
</dbReference>
<evidence type="ECO:0000313" key="2">
    <source>
        <dbReference type="EMBL" id="OWY99619.1"/>
    </source>
</evidence>
<dbReference type="GO" id="GO:0003676">
    <property type="term" value="F:nucleic acid binding"/>
    <property type="evidence" value="ECO:0007669"/>
    <property type="project" value="InterPro"/>
</dbReference>
<keyword evidence="2" id="KW-0548">Nucleotidyltransferase</keyword>
<keyword evidence="2" id="KW-0695">RNA-directed DNA polymerase</keyword>
<name>A0A225V5D4_9STRA</name>
<dbReference type="EMBL" id="NBNE01008313">
    <property type="protein sequence ID" value="OWY99619.1"/>
    <property type="molecule type" value="Genomic_DNA"/>
</dbReference>
<comment type="caution">
    <text evidence="2">The sequence shown here is derived from an EMBL/GenBank/DDBJ whole genome shotgun (WGS) entry which is preliminary data.</text>
</comment>
<dbReference type="InterPro" id="IPR036397">
    <property type="entry name" value="RNaseH_sf"/>
</dbReference>
<feature type="domain" description="Integrase catalytic" evidence="1">
    <location>
        <begin position="509"/>
        <end position="670"/>
    </location>
</feature>
<dbReference type="PROSITE" id="PS50994">
    <property type="entry name" value="INTEGRASE"/>
    <property type="match status" value="1"/>
</dbReference>
<dbReference type="OrthoDB" id="124464at2759"/>
<dbReference type="PANTHER" id="PTHR37984">
    <property type="entry name" value="PROTEIN CBG26694"/>
    <property type="match status" value="1"/>
</dbReference>
<dbReference type="Proteomes" id="UP000198211">
    <property type="component" value="Unassembled WGS sequence"/>
</dbReference>
<organism evidence="2 3">
    <name type="scientific">Phytophthora megakarya</name>
    <dbReference type="NCBI Taxonomy" id="4795"/>
    <lineage>
        <taxon>Eukaryota</taxon>
        <taxon>Sar</taxon>
        <taxon>Stramenopiles</taxon>
        <taxon>Oomycota</taxon>
        <taxon>Peronosporomycetes</taxon>
        <taxon>Peronosporales</taxon>
        <taxon>Peronosporaceae</taxon>
        <taxon>Phytophthora</taxon>
    </lineage>
</organism>
<dbReference type="GO" id="GO:0015074">
    <property type="term" value="P:DNA integration"/>
    <property type="evidence" value="ECO:0007669"/>
    <property type="project" value="InterPro"/>
</dbReference>
<dbReference type="Gene3D" id="3.30.420.10">
    <property type="entry name" value="Ribonuclease H-like superfamily/Ribonuclease H"/>
    <property type="match status" value="1"/>
</dbReference>
<keyword evidence="2" id="KW-0808">Transferase</keyword>
<dbReference type="InterPro" id="IPR043128">
    <property type="entry name" value="Rev_trsase/Diguanyl_cyclase"/>
</dbReference>
<dbReference type="Gene3D" id="3.30.70.270">
    <property type="match status" value="1"/>
</dbReference>